<dbReference type="RefSeq" id="WP_124195553.1">
    <property type="nucleotide sequence ID" value="NZ_REGA01000007.1"/>
</dbReference>
<dbReference type="InterPro" id="IPR009078">
    <property type="entry name" value="Ferritin-like_SF"/>
</dbReference>
<dbReference type="SUPFAM" id="SSF47240">
    <property type="entry name" value="Ferritin-like"/>
    <property type="match status" value="1"/>
</dbReference>
<proteinExistence type="predicted"/>
<keyword evidence="2" id="KW-1185">Reference proteome</keyword>
<accession>A0A3N6PD80</accession>
<dbReference type="InterPro" id="IPR012348">
    <property type="entry name" value="RNR-like"/>
</dbReference>
<dbReference type="Proteomes" id="UP000282323">
    <property type="component" value="Unassembled WGS sequence"/>
</dbReference>
<dbReference type="Gene3D" id="1.10.620.20">
    <property type="entry name" value="Ribonucleotide Reductase, subunit A"/>
    <property type="match status" value="1"/>
</dbReference>
<evidence type="ECO:0000313" key="2">
    <source>
        <dbReference type="Proteomes" id="UP000282323"/>
    </source>
</evidence>
<dbReference type="EMBL" id="REGA01000007">
    <property type="protein sequence ID" value="RQG94895.1"/>
    <property type="molecule type" value="Genomic_DNA"/>
</dbReference>
<dbReference type="GO" id="GO:0016491">
    <property type="term" value="F:oxidoreductase activity"/>
    <property type="evidence" value="ECO:0007669"/>
    <property type="project" value="InterPro"/>
</dbReference>
<evidence type="ECO:0000313" key="1">
    <source>
        <dbReference type="EMBL" id="RQG94895.1"/>
    </source>
</evidence>
<organism evidence="1 2">
    <name type="scientific">Natrarchaeobius chitinivorans</name>
    <dbReference type="NCBI Taxonomy" id="1679083"/>
    <lineage>
        <taxon>Archaea</taxon>
        <taxon>Methanobacteriati</taxon>
        <taxon>Methanobacteriota</taxon>
        <taxon>Stenosarchaea group</taxon>
        <taxon>Halobacteria</taxon>
        <taxon>Halobacteriales</taxon>
        <taxon>Natrialbaceae</taxon>
        <taxon>Natrarchaeobius</taxon>
    </lineage>
</organism>
<dbReference type="OrthoDB" id="192326at2157"/>
<reference evidence="1 2" key="1">
    <citation type="submission" date="2018-10" db="EMBL/GenBank/DDBJ databases">
        <title>Natrarchaeobius chitinivorans gen. nov., sp. nov., and Natrarchaeobius haloalkaliphilus sp. nov., alkaliphilic, chitin-utilizing haloarchaea from hypersaline alkaline lakes.</title>
        <authorList>
            <person name="Sorokin D.Y."/>
            <person name="Elcheninov A.G."/>
            <person name="Kostrikina N.A."/>
            <person name="Bale N.J."/>
            <person name="Sinninghe Damste J.S."/>
            <person name="Khijniak T.V."/>
            <person name="Kublanov I.V."/>
            <person name="Toshchakov S.V."/>
        </authorList>
    </citation>
    <scope>NUCLEOTIDE SEQUENCE [LARGE SCALE GENOMIC DNA]</scope>
    <source>
        <strain evidence="1 2">AArcht4T</strain>
    </source>
</reference>
<comment type="caution">
    <text evidence="1">The sequence shown here is derived from an EMBL/GenBank/DDBJ whole genome shotgun (WGS) entry which is preliminary data.</text>
</comment>
<name>A0A3N6PD80_NATCH</name>
<sequence length="242" mass="27737">MSEVHKGTDEFVEELMDEHRRKAKELANTYYDEEYFERLGGPEATIRTEFPAFAWKEFYYGLLPPVRQCDLIYRRGDPYYDDRDIIVGLGKQIRDEIKHARIFSNFAERFDADADMVTWDAPYHPEGYYDKLVAAGYAGADHEEPHHVAAGFQCSTEVGAAFQVRNLASYLESEYPNIANSLKDIAADEGDHNHLGGLIAKRFGSPDDHDRMAEIAQQKYEAIRDGMRYAFENPEEFARGGD</sequence>
<gene>
    <name evidence="1" type="ORF">EA473_10375</name>
</gene>
<evidence type="ECO:0008006" key="3">
    <source>
        <dbReference type="Google" id="ProtNLM"/>
    </source>
</evidence>
<dbReference type="AlphaFoldDB" id="A0A3N6PD80"/>
<protein>
    <recommendedName>
        <fullName evidence="3">Ferritin-like domain-containing protein</fullName>
    </recommendedName>
</protein>